<feature type="transmembrane region" description="Helical" evidence="1">
    <location>
        <begin position="22"/>
        <end position="42"/>
    </location>
</feature>
<organism evidence="2 3">
    <name type="scientific">Microbacterium telephonicum</name>
    <dbReference type="NCBI Taxonomy" id="1714841"/>
    <lineage>
        <taxon>Bacteria</taxon>
        <taxon>Bacillati</taxon>
        <taxon>Actinomycetota</taxon>
        <taxon>Actinomycetes</taxon>
        <taxon>Micrococcales</taxon>
        <taxon>Microbacteriaceae</taxon>
        <taxon>Microbacterium</taxon>
    </lineage>
</organism>
<dbReference type="Proteomes" id="UP000273158">
    <property type="component" value="Unassembled WGS sequence"/>
</dbReference>
<evidence type="ECO:0000256" key="1">
    <source>
        <dbReference type="SAM" id="Phobius"/>
    </source>
</evidence>
<comment type="caution">
    <text evidence="2">The sequence shown here is derived from an EMBL/GenBank/DDBJ whole genome shotgun (WGS) entry which is preliminary data.</text>
</comment>
<dbReference type="EMBL" id="RCDB01000004">
    <property type="protein sequence ID" value="RLK46625.1"/>
    <property type="molecule type" value="Genomic_DNA"/>
</dbReference>
<name>A0A498BRS6_9MICO</name>
<feature type="transmembrane region" description="Helical" evidence="1">
    <location>
        <begin position="78"/>
        <end position="107"/>
    </location>
</feature>
<protein>
    <submittedName>
        <fullName evidence="2">Uncharacterized protein</fullName>
    </submittedName>
</protein>
<sequence>MVGIAAVAWWPAFTLGAWGELFFDYLMGLWAASVAAFAFVLVERQAWWRRVLQAIALALPTVWLVISFTANTDTEADLATAIVVLSAIAAVIIGIPFTLVVLVRIIWPDFRSETTRRHRWLITAVVGGVVLASYILGLNQAKFLHCEDFDISGNSRPPGCVPFDDATPAGATDG</sequence>
<reference evidence="2 3" key="1">
    <citation type="journal article" date="2015" name="Stand. Genomic Sci.">
        <title>Genomic Encyclopedia of Bacterial and Archaeal Type Strains, Phase III: the genomes of soil and plant-associated and newly described type strains.</title>
        <authorList>
            <person name="Whitman W.B."/>
            <person name="Woyke T."/>
            <person name="Klenk H.P."/>
            <person name="Zhou Y."/>
            <person name="Lilburn T.G."/>
            <person name="Beck B.J."/>
            <person name="De Vos P."/>
            <person name="Vandamme P."/>
            <person name="Eisen J.A."/>
            <person name="Garrity G."/>
            <person name="Hugenholtz P."/>
            <person name="Kyrpides N.C."/>
        </authorList>
    </citation>
    <scope>NUCLEOTIDE SEQUENCE [LARGE SCALE GENOMIC DNA]</scope>
    <source>
        <strain evidence="2 3">S2T63</strain>
    </source>
</reference>
<keyword evidence="1" id="KW-0472">Membrane</keyword>
<dbReference type="RefSeq" id="WP_241965272.1">
    <property type="nucleotide sequence ID" value="NZ_RCDB01000004.1"/>
</dbReference>
<feature type="transmembrane region" description="Helical" evidence="1">
    <location>
        <begin position="119"/>
        <end position="137"/>
    </location>
</feature>
<feature type="transmembrane region" description="Helical" evidence="1">
    <location>
        <begin position="54"/>
        <end position="72"/>
    </location>
</feature>
<evidence type="ECO:0000313" key="3">
    <source>
        <dbReference type="Proteomes" id="UP000273158"/>
    </source>
</evidence>
<dbReference type="AlphaFoldDB" id="A0A498BRS6"/>
<keyword evidence="1" id="KW-1133">Transmembrane helix</keyword>
<gene>
    <name evidence="2" type="ORF">C7474_2809</name>
</gene>
<keyword evidence="1" id="KW-0812">Transmembrane</keyword>
<accession>A0A498BRS6</accession>
<proteinExistence type="predicted"/>
<evidence type="ECO:0000313" key="2">
    <source>
        <dbReference type="EMBL" id="RLK46625.1"/>
    </source>
</evidence>
<keyword evidence="3" id="KW-1185">Reference proteome</keyword>